<gene>
    <name evidence="7" type="ORF">J8F10_15810</name>
</gene>
<dbReference type="CDD" id="cd00130">
    <property type="entry name" value="PAS"/>
    <property type="match status" value="1"/>
</dbReference>
<dbReference type="Gene3D" id="3.30.450.20">
    <property type="entry name" value="PAS domain"/>
    <property type="match status" value="1"/>
</dbReference>
<dbReference type="Proteomes" id="UP000676565">
    <property type="component" value="Unassembled WGS sequence"/>
</dbReference>
<dbReference type="PANTHER" id="PTHR47429:SF2">
    <property type="entry name" value="PROTEIN TWIN LOV 1"/>
    <property type="match status" value="1"/>
</dbReference>
<dbReference type="EC" id="2.7.13.3" evidence="2"/>
<evidence type="ECO:0000256" key="3">
    <source>
        <dbReference type="ARBA" id="ARBA00022630"/>
    </source>
</evidence>
<keyword evidence="8" id="KW-1185">Reference proteome</keyword>
<dbReference type="InterPro" id="IPR000014">
    <property type="entry name" value="PAS"/>
</dbReference>
<dbReference type="SMART" id="SM00086">
    <property type="entry name" value="PAC"/>
    <property type="match status" value="1"/>
</dbReference>
<dbReference type="EMBL" id="JAGKQQ010000001">
    <property type="protein sequence ID" value="MBP3956738.1"/>
    <property type="molecule type" value="Genomic_DNA"/>
</dbReference>
<accession>A0ABS5BSR3</accession>
<evidence type="ECO:0000256" key="2">
    <source>
        <dbReference type="ARBA" id="ARBA00012438"/>
    </source>
</evidence>
<dbReference type="Pfam" id="PF13426">
    <property type="entry name" value="PAS_9"/>
    <property type="match status" value="1"/>
</dbReference>
<keyword evidence="3" id="KW-0285">Flavoprotein</keyword>
<comment type="caution">
    <text evidence="7">The sequence shown here is derived from an EMBL/GenBank/DDBJ whole genome shotgun (WGS) entry which is preliminary data.</text>
</comment>
<dbReference type="InterPro" id="IPR000700">
    <property type="entry name" value="PAS-assoc_C"/>
</dbReference>
<dbReference type="SUPFAM" id="SSF55785">
    <property type="entry name" value="PYP-like sensor domain (PAS domain)"/>
    <property type="match status" value="1"/>
</dbReference>
<dbReference type="InterPro" id="IPR035965">
    <property type="entry name" value="PAS-like_dom_sf"/>
</dbReference>
<keyword evidence="5" id="KW-0157">Chromophore</keyword>
<dbReference type="PANTHER" id="PTHR47429">
    <property type="entry name" value="PROTEIN TWIN LOV 1"/>
    <property type="match status" value="1"/>
</dbReference>
<evidence type="ECO:0000259" key="6">
    <source>
        <dbReference type="PROSITE" id="PS50113"/>
    </source>
</evidence>
<evidence type="ECO:0000313" key="7">
    <source>
        <dbReference type="EMBL" id="MBP3956738.1"/>
    </source>
</evidence>
<evidence type="ECO:0000313" key="8">
    <source>
        <dbReference type="Proteomes" id="UP000676565"/>
    </source>
</evidence>
<protein>
    <recommendedName>
        <fullName evidence="2">histidine kinase</fullName>
        <ecNumber evidence="2">2.7.13.3</ecNumber>
    </recommendedName>
</protein>
<proteinExistence type="predicted"/>
<feature type="domain" description="PAC" evidence="6">
    <location>
        <begin position="30"/>
        <end position="84"/>
    </location>
</feature>
<comment type="catalytic activity">
    <reaction evidence="1">
        <text>ATP + protein L-histidine = ADP + protein N-phospho-L-histidine.</text>
        <dbReference type="EC" id="2.7.13.3"/>
    </reaction>
</comment>
<evidence type="ECO:0000256" key="1">
    <source>
        <dbReference type="ARBA" id="ARBA00000085"/>
    </source>
</evidence>
<dbReference type="InterPro" id="IPR036097">
    <property type="entry name" value="HisK_dim/P_sf"/>
</dbReference>
<keyword evidence="4" id="KW-0288">FMN</keyword>
<dbReference type="SUPFAM" id="SSF47384">
    <property type="entry name" value="Homodimeric domain of signal transducing histidine kinase"/>
    <property type="match status" value="1"/>
</dbReference>
<reference evidence="7 8" key="1">
    <citation type="submission" date="2021-04" db="EMBL/GenBank/DDBJ databases">
        <authorList>
            <person name="Ivanova A."/>
        </authorList>
    </citation>
    <scope>NUCLEOTIDE SEQUENCE [LARGE SCALE GENOMIC DNA]</scope>
    <source>
        <strain evidence="7 8">G18</strain>
    </source>
</reference>
<dbReference type="RefSeq" id="WP_210655141.1">
    <property type="nucleotide sequence ID" value="NZ_JAGKQQ010000001.1"/>
</dbReference>
<name>A0ABS5BSR3_9BACT</name>
<dbReference type="Gene3D" id="1.10.287.130">
    <property type="match status" value="1"/>
</dbReference>
<evidence type="ECO:0000256" key="4">
    <source>
        <dbReference type="ARBA" id="ARBA00022643"/>
    </source>
</evidence>
<dbReference type="InterPro" id="IPR003661">
    <property type="entry name" value="HisK_dim/P_dom"/>
</dbReference>
<evidence type="ECO:0000256" key="5">
    <source>
        <dbReference type="ARBA" id="ARBA00022991"/>
    </source>
</evidence>
<dbReference type="InterPro" id="IPR001610">
    <property type="entry name" value="PAC"/>
</dbReference>
<dbReference type="CDD" id="cd00082">
    <property type="entry name" value="HisKA"/>
    <property type="match status" value="1"/>
</dbReference>
<organism evidence="7 8">
    <name type="scientific">Gemmata palustris</name>
    <dbReference type="NCBI Taxonomy" id="2822762"/>
    <lineage>
        <taxon>Bacteria</taxon>
        <taxon>Pseudomonadati</taxon>
        <taxon>Planctomycetota</taxon>
        <taxon>Planctomycetia</taxon>
        <taxon>Gemmatales</taxon>
        <taxon>Gemmataceae</taxon>
        <taxon>Gemmata</taxon>
    </lineage>
</organism>
<sequence length="133" mass="14612">MIGRNCRFLQGPKTDPQATERVRSAVRESHPCLVELLNYRKDGTTFWNGLSVSPIPGADGRVAHFVGVLTDVSPLKLLEQQFHQAQKMDAVGQLAGGVAHDFNNLLTVISGYSELLLGTLPERSQVGRRQSDQ</sequence>
<dbReference type="PROSITE" id="PS50113">
    <property type="entry name" value="PAC"/>
    <property type="match status" value="1"/>
</dbReference>
<dbReference type="NCBIfam" id="TIGR00229">
    <property type="entry name" value="sensory_box"/>
    <property type="match status" value="1"/>
</dbReference>